<dbReference type="GO" id="GO:0043093">
    <property type="term" value="P:FtsZ-dependent cytokinesis"/>
    <property type="evidence" value="ECO:0007669"/>
    <property type="project" value="UniProtKB-UniRule"/>
</dbReference>
<evidence type="ECO:0000313" key="9">
    <source>
        <dbReference type="EMBL" id="SPF30291.1"/>
    </source>
</evidence>
<gene>
    <name evidence="7 9" type="primary">ftsQ</name>
    <name evidence="9" type="ORF">POI8812_02627</name>
</gene>
<keyword evidence="5 7" id="KW-1133">Transmembrane helix</keyword>
<feature type="domain" description="Cell division protein FtsQ/DivIB C-terminal" evidence="8">
    <location>
        <begin position="145"/>
        <end position="257"/>
    </location>
</feature>
<keyword evidence="3 7" id="KW-0132">Cell division</keyword>
<organism evidence="9 10">
    <name type="scientific">Pontivivens insulae</name>
    <dbReference type="NCBI Taxonomy" id="1639689"/>
    <lineage>
        <taxon>Bacteria</taxon>
        <taxon>Pseudomonadati</taxon>
        <taxon>Pseudomonadota</taxon>
        <taxon>Alphaproteobacteria</taxon>
        <taxon>Rhodobacterales</taxon>
        <taxon>Paracoccaceae</taxon>
        <taxon>Pontivivens</taxon>
    </lineage>
</organism>
<dbReference type="HAMAP" id="MF_00911">
    <property type="entry name" value="FtsQ_subfam"/>
    <property type="match status" value="1"/>
</dbReference>
<accession>A0A2R8ADH6</accession>
<keyword evidence="6 7" id="KW-0131">Cell cycle</keyword>
<proteinExistence type="inferred from homology"/>
<name>A0A2R8ADH6_9RHOB</name>
<dbReference type="GO" id="GO:0032153">
    <property type="term" value="C:cell division site"/>
    <property type="evidence" value="ECO:0007669"/>
    <property type="project" value="UniProtKB-UniRule"/>
</dbReference>
<comment type="subcellular location">
    <subcellularLocation>
        <location evidence="7">Cell inner membrane</location>
        <topology evidence="7">Single-pass type II membrane protein</topology>
    </subcellularLocation>
    <text evidence="7">Localizes to the division septum.</text>
</comment>
<feature type="transmembrane region" description="Helical" evidence="7">
    <location>
        <begin position="29"/>
        <end position="49"/>
    </location>
</feature>
<comment type="function">
    <text evidence="7">Essential cell division protein.</text>
</comment>
<dbReference type="OrthoDB" id="9783091at2"/>
<evidence type="ECO:0000256" key="5">
    <source>
        <dbReference type="ARBA" id="ARBA00022989"/>
    </source>
</evidence>
<keyword evidence="7" id="KW-0472">Membrane</keyword>
<dbReference type="RefSeq" id="WP_108782994.1">
    <property type="nucleotide sequence ID" value="NZ_OMKW01000003.1"/>
</dbReference>
<dbReference type="InterPro" id="IPR005548">
    <property type="entry name" value="Cell_div_FtsQ/DivIB_C"/>
</dbReference>
<evidence type="ECO:0000256" key="3">
    <source>
        <dbReference type="ARBA" id="ARBA00022618"/>
    </source>
</evidence>
<evidence type="ECO:0000259" key="8">
    <source>
        <dbReference type="Pfam" id="PF03799"/>
    </source>
</evidence>
<evidence type="ECO:0000256" key="4">
    <source>
        <dbReference type="ARBA" id="ARBA00022692"/>
    </source>
</evidence>
<evidence type="ECO:0000256" key="2">
    <source>
        <dbReference type="ARBA" id="ARBA00022519"/>
    </source>
</evidence>
<dbReference type="Proteomes" id="UP000244932">
    <property type="component" value="Unassembled WGS sequence"/>
</dbReference>
<keyword evidence="1 7" id="KW-1003">Cell membrane</keyword>
<keyword evidence="4 7" id="KW-0812">Transmembrane</keyword>
<dbReference type="AlphaFoldDB" id="A0A2R8ADH6"/>
<dbReference type="InterPro" id="IPR026579">
    <property type="entry name" value="FtsQ"/>
</dbReference>
<evidence type="ECO:0000256" key="6">
    <source>
        <dbReference type="ARBA" id="ARBA00023306"/>
    </source>
</evidence>
<dbReference type="GO" id="GO:0005886">
    <property type="term" value="C:plasma membrane"/>
    <property type="evidence" value="ECO:0007669"/>
    <property type="project" value="UniProtKB-SubCell"/>
</dbReference>
<comment type="similarity">
    <text evidence="7">Belongs to the FtsQ/DivIB family. FtsQ subfamily.</text>
</comment>
<protein>
    <recommendedName>
        <fullName evidence="7">Cell division protein FtsQ</fullName>
    </recommendedName>
</protein>
<dbReference type="GO" id="GO:0090529">
    <property type="term" value="P:cell septum assembly"/>
    <property type="evidence" value="ECO:0007669"/>
    <property type="project" value="InterPro"/>
</dbReference>
<keyword evidence="2 7" id="KW-0997">Cell inner membrane</keyword>
<dbReference type="Pfam" id="PF03799">
    <property type="entry name" value="FtsQ_DivIB_C"/>
    <property type="match status" value="1"/>
</dbReference>
<dbReference type="PANTHER" id="PTHR35851">
    <property type="entry name" value="CELL DIVISION PROTEIN FTSQ"/>
    <property type="match status" value="1"/>
</dbReference>
<evidence type="ECO:0000256" key="1">
    <source>
        <dbReference type="ARBA" id="ARBA00022475"/>
    </source>
</evidence>
<dbReference type="EMBL" id="OMKW01000003">
    <property type="protein sequence ID" value="SPF30291.1"/>
    <property type="molecule type" value="Genomic_DNA"/>
</dbReference>
<dbReference type="PANTHER" id="PTHR35851:SF1">
    <property type="entry name" value="CELL DIVISION PROTEIN FTSQ"/>
    <property type="match status" value="1"/>
</dbReference>
<keyword evidence="10" id="KW-1185">Reference proteome</keyword>
<evidence type="ECO:0000256" key="7">
    <source>
        <dbReference type="HAMAP-Rule" id="MF_00911"/>
    </source>
</evidence>
<evidence type="ECO:0000313" key="10">
    <source>
        <dbReference type="Proteomes" id="UP000244932"/>
    </source>
</evidence>
<sequence length="288" mass="32165">MRPVRREYAPSKHNYTLQRLWLTRGVRIGVTRVLPMLILIGGLIGAVLYPPHLAWIKAQAGAARTAVVELPELMINDVEITGLTDAQLRDAVHVLALSWPVSSVEVDLRAARDRVEALAPVASAELTVGSDRVLRVDVTPRQAVAVWRSEDGLFLIDALGVKIGRLDQRLARADLPFLLDAGADDHVVEAVALAEAAGPLTERIVALVRVGERRWDIMLDRGQRIRLPEERPVDALLHVLALQLSEDVLERDVVDMDMRDRDRPTVRISENAVREMRRLRQLMRGEDA</sequence>
<reference evidence="9 10" key="1">
    <citation type="submission" date="2018-03" db="EMBL/GenBank/DDBJ databases">
        <authorList>
            <person name="Keele B.F."/>
        </authorList>
    </citation>
    <scope>NUCLEOTIDE SEQUENCE [LARGE SCALE GENOMIC DNA]</scope>
    <source>
        <strain evidence="9 10">CeCT 8812</strain>
    </source>
</reference>